<dbReference type="Proteomes" id="UP000245059">
    <property type="component" value="Unassembled WGS sequence"/>
</dbReference>
<dbReference type="RefSeq" id="WP_109200776.1">
    <property type="nucleotide sequence ID" value="NZ_QEWS01000001.1"/>
</dbReference>
<feature type="transmembrane region" description="Helical" evidence="1">
    <location>
        <begin position="213"/>
        <end position="236"/>
    </location>
</feature>
<name>A0A2U2ARW9_9GAMM</name>
<reference evidence="4 5" key="2">
    <citation type="submission" date="2018-05" db="EMBL/GenBank/DDBJ databases">
        <title>Ignatzschineria dubaiensis sp. nov., isolated from necrotic foot tissues of dromedaries (Camelus dromedarius) and associated maggots in Dubai, United Arab Emirates.</title>
        <authorList>
            <person name="Tsang C.C."/>
            <person name="Tang J.Y.M."/>
            <person name="Fong J.Y.H."/>
            <person name="Kinne J."/>
            <person name="Lee H.H."/>
            <person name="Joseph M."/>
            <person name="Jose S."/>
            <person name="Schuster R.K."/>
            <person name="Tang Y."/>
            <person name="Sivakumar S."/>
            <person name="Chen J.H.K."/>
            <person name="Teng J.L.L."/>
            <person name="Lau S.K.P."/>
            <person name="Wernery U."/>
            <person name="Woo P.C.Y."/>
        </authorList>
    </citation>
    <scope>NUCLEOTIDE SEQUENCE [LARGE SCALE GENOMIC DNA]</scope>
    <source>
        <strain evidence="4">UAE-HKU57</strain>
        <strain evidence="5">UAE-HKU58</strain>
    </source>
</reference>
<evidence type="ECO:0000313" key="4">
    <source>
        <dbReference type="Proteomes" id="UP000245059"/>
    </source>
</evidence>
<protein>
    <submittedName>
        <fullName evidence="2">Uncharacterized protein</fullName>
    </submittedName>
</protein>
<dbReference type="EMBL" id="QEWW01000002">
    <property type="protein sequence ID" value="PWD87015.1"/>
    <property type="molecule type" value="Genomic_DNA"/>
</dbReference>
<evidence type="ECO:0000313" key="3">
    <source>
        <dbReference type="EMBL" id="PWD94168.1"/>
    </source>
</evidence>
<evidence type="ECO:0000313" key="5">
    <source>
        <dbReference type="Proteomes" id="UP000245217"/>
    </source>
</evidence>
<accession>A0A2U2ARW9</accession>
<keyword evidence="1" id="KW-1133">Transmembrane helix</keyword>
<feature type="transmembrane region" description="Helical" evidence="1">
    <location>
        <begin position="117"/>
        <end position="137"/>
    </location>
</feature>
<dbReference type="AlphaFoldDB" id="A0A2U2ARW9"/>
<organism evidence="2 4">
    <name type="scientific">Ignatzschineria cameli</name>
    <dbReference type="NCBI Taxonomy" id="2182793"/>
    <lineage>
        <taxon>Bacteria</taxon>
        <taxon>Pseudomonadati</taxon>
        <taxon>Pseudomonadota</taxon>
        <taxon>Gammaproteobacteria</taxon>
        <taxon>Cardiobacteriales</taxon>
        <taxon>Ignatzschineriaceae</taxon>
        <taxon>Ignatzschineria</taxon>
    </lineage>
</organism>
<sequence length="305" mass="35119">MEKSIGVKENRQESVRKEIKIDTKKSVAGGSVNGGVKSAVRGDAQSSAEKWFHQLFCGVTHHLTAPIGRRGFIEGYFGLSFLALSLFALFLYHYAGVIESPQRLLRGITALILERNFYLVVVMLFFLSFGYLYLLRVRGSNLSATLRRLSLLPLILFYLAAMELILTLTNTIVETNFLQMIAAIKRFSESPNGDHFAHIVPANWILLLEKGAWRFQLLATLHLLMLIFPLLLPTIDSPQERWRPIFTRGFFALCGKMIHYLFFLLALLWWLLSLLVWGYLTYQTFQIESGIRYLQDYQLFQSLFY</sequence>
<keyword evidence="1" id="KW-0472">Membrane</keyword>
<feature type="transmembrane region" description="Helical" evidence="1">
    <location>
        <begin position="257"/>
        <end position="280"/>
    </location>
</feature>
<comment type="caution">
    <text evidence="2">The sequence shown here is derived from an EMBL/GenBank/DDBJ whole genome shotgun (WGS) entry which is preliminary data.</text>
</comment>
<dbReference type="Proteomes" id="UP000245217">
    <property type="component" value="Unassembled WGS sequence"/>
</dbReference>
<feature type="transmembrane region" description="Helical" evidence="1">
    <location>
        <begin position="149"/>
        <end position="168"/>
    </location>
</feature>
<feature type="transmembrane region" description="Helical" evidence="1">
    <location>
        <begin position="76"/>
        <end position="97"/>
    </location>
</feature>
<dbReference type="OrthoDB" id="9952533at2"/>
<gene>
    <name evidence="2" type="ORF">DC077_04145</name>
    <name evidence="3" type="ORF">DC078_01105</name>
</gene>
<reference evidence="2" key="1">
    <citation type="journal article" date="2018" name="Genome Announc.">
        <title>Ignatzschineria cameli sp. nov., isolated from necrotic foot tissue of dromedaries (Camelus dromedarius) and associated maggots (Wohlfahrtia species) in Dubai.</title>
        <authorList>
            <person name="Tsang C.C."/>
            <person name="Tang J.Y."/>
            <person name="Fong J.Y."/>
            <person name="Kinne J."/>
            <person name="Lee H.H."/>
            <person name="Joseph M."/>
            <person name="Jose S."/>
            <person name="Schuster R.K."/>
            <person name="Tang Y."/>
            <person name="Sivakumar S."/>
            <person name="Chen J.H."/>
            <person name="Teng J.L."/>
            <person name="Lau S.K."/>
            <person name="Wernery U."/>
            <person name="Woo P.C."/>
        </authorList>
    </citation>
    <scope>NUCLEOTIDE SEQUENCE</scope>
    <source>
        <strain evidence="2">UAE-HKU57</strain>
        <strain evidence="3">UAE-HKU58</strain>
    </source>
</reference>
<keyword evidence="1" id="KW-0812">Transmembrane</keyword>
<proteinExistence type="predicted"/>
<evidence type="ECO:0000313" key="2">
    <source>
        <dbReference type="EMBL" id="PWD87015.1"/>
    </source>
</evidence>
<keyword evidence="5" id="KW-1185">Reference proteome</keyword>
<evidence type="ECO:0000256" key="1">
    <source>
        <dbReference type="SAM" id="Phobius"/>
    </source>
</evidence>
<dbReference type="EMBL" id="QEWV01000001">
    <property type="protein sequence ID" value="PWD94168.1"/>
    <property type="molecule type" value="Genomic_DNA"/>
</dbReference>